<organism evidence="2 3">
    <name type="scientific">Pseudovirgaria hyperparasitica</name>
    <dbReference type="NCBI Taxonomy" id="470096"/>
    <lineage>
        <taxon>Eukaryota</taxon>
        <taxon>Fungi</taxon>
        <taxon>Dikarya</taxon>
        <taxon>Ascomycota</taxon>
        <taxon>Pezizomycotina</taxon>
        <taxon>Dothideomycetes</taxon>
        <taxon>Dothideomycetes incertae sedis</taxon>
        <taxon>Acrospermales</taxon>
        <taxon>Acrospermaceae</taxon>
        <taxon>Pseudovirgaria</taxon>
    </lineage>
</organism>
<dbReference type="RefSeq" id="XP_033597070.1">
    <property type="nucleotide sequence ID" value="XM_033744703.1"/>
</dbReference>
<protein>
    <recommendedName>
        <fullName evidence="4">BZIP domain-containing protein</fullName>
    </recommendedName>
</protein>
<evidence type="ECO:0008006" key="4">
    <source>
        <dbReference type="Google" id="ProtNLM"/>
    </source>
</evidence>
<dbReference type="OrthoDB" id="4505928at2759"/>
<dbReference type="GeneID" id="54485757"/>
<feature type="region of interest" description="Disordered" evidence="1">
    <location>
        <begin position="115"/>
        <end position="188"/>
    </location>
</feature>
<name>A0A6A6VXR5_9PEZI</name>
<feature type="compositionally biased region" description="Polar residues" evidence="1">
    <location>
        <begin position="143"/>
        <end position="173"/>
    </location>
</feature>
<evidence type="ECO:0000313" key="2">
    <source>
        <dbReference type="EMBL" id="KAF2754619.1"/>
    </source>
</evidence>
<keyword evidence="3" id="KW-1185">Reference proteome</keyword>
<gene>
    <name evidence="2" type="ORF">EJ05DRAFT_479587</name>
</gene>
<accession>A0A6A6VXR5</accession>
<sequence>MGESKIPKNNLARIRDNQRRSRARRKEYLQELEQKYRACQQLGIEASAEVQAAARKVLDENKRLRALLREKGVSEAEVNSCLNASSEDSQTLTSSTSLNNLLGRRVHYTEESSSATQDWVARDSPHPISSTSVPVAVRRYHTPSLQHDTTRSGSPHSNPSPISVSDAHSSYSHFSAPPSEEYTSEPGTFPHLSYQYDLGPNCQWPLPINSYTPHSDIGGWSDVGHDVGMHAAWFDEQSAYVRPCGQV</sequence>
<dbReference type="PANTHER" id="PTHR42070:SF1">
    <property type="entry name" value="FILAMENT ASSOCIATED PROTEIN, PUTATIVE (AFU_ORTHOLOGUE AFUA_8G06630)-RELATED"/>
    <property type="match status" value="1"/>
</dbReference>
<dbReference type="PANTHER" id="PTHR42070">
    <property type="entry name" value="FILAMENT ASSOCIATED PROTEIN, PUTATIVE (AFU_ORTHOLOGUE AFUA_8G06630)-RELATED"/>
    <property type="match status" value="1"/>
</dbReference>
<dbReference type="EMBL" id="ML996580">
    <property type="protein sequence ID" value="KAF2754619.1"/>
    <property type="molecule type" value="Genomic_DNA"/>
</dbReference>
<evidence type="ECO:0000313" key="3">
    <source>
        <dbReference type="Proteomes" id="UP000799437"/>
    </source>
</evidence>
<reference evidence="2" key="1">
    <citation type="journal article" date="2020" name="Stud. Mycol.">
        <title>101 Dothideomycetes genomes: a test case for predicting lifestyles and emergence of pathogens.</title>
        <authorList>
            <person name="Haridas S."/>
            <person name="Albert R."/>
            <person name="Binder M."/>
            <person name="Bloem J."/>
            <person name="Labutti K."/>
            <person name="Salamov A."/>
            <person name="Andreopoulos B."/>
            <person name="Baker S."/>
            <person name="Barry K."/>
            <person name="Bills G."/>
            <person name="Bluhm B."/>
            <person name="Cannon C."/>
            <person name="Castanera R."/>
            <person name="Culley D."/>
            <person name="Daum C."/>
            <person name="Ezra D."/>
            <person name="Gonzalez J."/>
            <person name="Henrissat B."/>
            <person name="Kuo A."/>
            <person name="Liang C."/>
            <person name="Lipzen A."/>
            <person name="Lutzoni F."/>
            <person name="Magnuson J."/>
            <person name="Mondo S."/>
            <person name="Nolan M."/>
            <person name="Ohm R."/>
            <person name="Pangilinan J."/>
            <person name="Park H.-J."/>
            <person name="Ramirez L."/>
            <person name="Alfaro M."/>
            <person name="Sun H."/>
            <person name="Tritt A."/>
            <person name="Yoshinaga Y."/>
            <person name="Zwiers L.-H."/>
            <person name="Turgeon B."/>
            <person name="Goodwin S."/>
            <person name="Spatafora J."/>
            <person name="Crous P."/>
            <person name="Grigoriev I."/>
        </authorList>
    </citation>
    <scope>NUCLEOTIDE SEQUENCE</scope>
    <source>
        <strain evidence="2">CBS 121739</strain>
    </source>
</reference>
<dbReference type="CDD" id="cd14688">
    <property type="entry name" value="bZIP_YAP"/>
    <property type="match status" value="1"/>
</dbReference>
<proteinExistence type="predicted"/>
<dbReference type="AlphaFoldDB" id="A0A6A6VXR5"/>
<feature type="region of interest" description="Disordered" evidence="1">
    <location>
        <begin position="1"/>
        <end position="22"/>
    </location>
</feature>
<dbReference type="Proteomes" id="UP000799437">
    <property type="component" value="Unassembled WGS sequence"/>
</dbReference>
<evidence type="ECO:0000256" key="1">
    <source>
        <dbReference type="SAM" id="MobiDB-lite"/>
    </source>
</evidence>